<reference evidence="3 5" key="2">
    <citation type="submission" date="2018-08" db="EMBL/GenBank/DDBJ databases">
        <title>A genome reference for cultivated species of the human gut microbiota.</title>
        <authorList>
            <person name="Zou Y."/>
            <person name="Xue W."/>
            <person name="Luo G."/>
        </authorList>
    </citation>
    <scope>NUCLEOTIDE SEQUENCE [LARGE SCALE GENOMIC DNA]</scope>
    <source>
        <strain evidence="3 5">TF05-11AC</strain>
    </source>
</reference>
<dbReference type="EMBL" id="CYZE01000017">
    <property type="protein sequence ID" value="CUP07740.1"/>
    <property type="molecule type" value="Genomic_DNA"/>
</dbReference>
<protein>
    <submittedName>
        <fullName evidence="3">DUF2975 domain-containing protein</fullName>
    </submittedName>
</protein>
<dbReference type="Pfam" id="PF11188">
    <property type="entry name" value="DUF2975"/>
    <property type="match status" value="1"/>
</dbReference>
<feature type="transmembrane region" description="Helical" evidence="1">
    <location>
        <begin position="45"/>
        <end position="63"/>
    </location>
</feature>
<feature type="transmembrane region" description="Helical" evidence="1">
    <location>
        <begin position="12"/>
        <end position="33"/>
    </location>
</feature>
<feature type="transmembrane region" description="Helical" evidence="1">
    <location>
        <begin position="113"/>
        <end position="134"/>
    </location>
</feature>
<sequence length="148" mass="16879">MNTKLVRFTKYMLDAMFYIGIVLTAAIPVLFYFFGNYIESFRKYYVFQCVIYMASGVMALFIIKELRRMFLTVLTDNPFVMENAGSLKKMGKCSFMIALLSIIRLPVSLTPATAVIIIVFAIAGLFSIVLCQVFEKAVQYKLENDLTI</sequence>
<reference evidence="2 4" key="1">
    <citation type="submission" date="2015-09" db="EMBL/GenBank/DDBJ databases">
        <authorList>
            <consortium name="Pathogen Informatics"/>
        </authorList>
    </citation>
    <scope>NUCLEOTIDE SEQUENCE [LARGE SCALE GENOMIC DNA]</scope>
    <source>
        <strain evidence="2 4">2789STDY5608850</strain>
    </source>
</reference>
<dbReference type="InterPro" id="IPR021354">
    <property type="entry name" value="DUF2975"/>
</dbReference>
<name>A0A174KEK1_9FIRM</name>
<dbReference type="RefSeq" id="WP_055659218.1">
    <property type="nucleotide sequence ID" value="NZ_CABIXC010000017.1"/>
</dbReference>
<evidence type="ECO:0000313" key="3">
    <source>
        <dbReference type="EMBL" id="RGM01778.1"/>
    </source>
</evidence>
<evidence type="ECO:0000256" key="1">
    <source>
        <dbReference type="SAM" id="Phobius"/>
    </source>
</evidence>
<keyword evidence="1" id="KW-1133">Transmembrane helix</keyword>
<keyword evidence="1" id="KW-0472">Membrane</keyword>
<organism evidence="2 4">
    <name type="scientific">Hungatella hathewayi</name>
    <dbReference type="NCBI Taxonomy" id="154046"/>
    <lineage>
        <taxon>Bacteria</taxon>
        <taxon>Bacillati</taxon>
        <taxon>Bacillota</taxon>
        <taxon>Clostridia</taxon>
        <taxon>Lachnospirales</taxon>
        <taxon>Lachnospiraceae</taxon>
        <taxon>Hungatella</taxon>
    </lineage>
</organism>
<evidence type="ECO:0000313" key="5">
    <source>
        <dbReference type="Proteomes" id="UP000261257"/>
    </source>
</evidence>
<proteinExistence type="predicted"/>
<keyword evidence="1" id="KW-0812">Transmembrane</keyword>
<evidence type="ECO:0000313" key="4">
    <source>
        <dbReference type="Proteomes" id="UP000095651"/>
    </source>
</evidence>
<accession>A0A174KEK1</accession>
<dbReference type="Proteomes" id="UP000095651">
    <property type="component" value="Unassembled WGS sequence"/>
</dbReference>
<gene>
    <name evidence="3" type="ORF">DXC39_18670</name>
    <name evidence="2" type="ORF">ERS852407_04901</name>
</gene>
<dbReference type="Proteomes" id="UP000261257">
    <property type="component" value="Unassembled WGS sequence"/>
</dbReference>
<evidence type="ECO:0000313" key="2">
    <source>
        <dbReference type="EMBL" id="CUP07740.1"/>
    </source>
</evidence>
<dbReference type="AlphaFoldDB" id="A0A174KEK1"/>
<dbReference type="EMBL" id="QSSQ01000021">
    <property type="protein sequence ID" value="RGM01778.1"/>
    <property type="molecule type" value="Genomic_DNA"/>
</dbReference>